<dbReference type="EMBL" id="JAODAN010000012">
    <property type="protein sequence ID" value="KAK1921070.1"/>
    <property type="molecule type" value="Genomic_DNA"/>
</dbReference>
<feature type="region of interest" description="Disordered" evidence="1">
    <location>
        <begin position="13"/>
        <end position="40"/>
    </location>
</feature>
<keyword evidence="3" id="KW-1185">Reference proteome</keyword>
<dbReference type="Proteomes" id="UP001182556">
    <property type="component" value="Unassembled WGS sequence"/>
</dbReference>
<evidence type="ECO:0000256" key="1">
    <source>
        <dbReference type="SAM" id="MobiDB-lite"/>
    </source>
</evidence>
<protein>
    <submittedName>
        <fullName evidence="2">Uncharacterized protein</fullName>
    </submittedName>
</protein>
<organism evidence="2 3">
    <name type="scientific">Papiliotrema laurentii</name>
    <name type="common">Cryptococcus laurentii</name>
    <dbReference type="NCBI Taxonomy" id="5418"/>
    <lineage>
        <taxon>Eukaryota</taxon>
        <taxon>Fungi</taxon>
        <taxon>Dikarya</taxon>
        <taxon>Basidiomycota</taxon>
        <taxon>Agaricomycotina</taxon>
        <taxon>Tremellomycetes</taxon>
        <taxon>Tremellales</taxon>
        <taxon>Rhynchogastremaceae</taxon>
        <taxon>Papiliotrema</taxon>
    </lineage>
</organism>
<evidence type="ECO:0000313" key="2">
    <source>
        <dbReference type="EMBL" id="KAK1921070.1"/>
    </source>
</evidence>
<comment type="caution">
    <text evidence="2">The sequence shown here is derived from an EMBL/GenBank/DDBJ whole genome shotgun (WGS) entry which is preliminary data.</text>
</comment>
<reference evidence="2" key="1">
    <citation type="submission" date="2023-02" db="EMBL/GenBank/DDBJ databases">
        <title>Identification and recombinant expression of a fungal hydrolase from Papiliotrema laurentii that hydrolyzes apple cutin and clears colloidal polyester polyurethane.</title>
        <authorList>
            <consortium name="DOE Joint Genome Institute"/>
            <person name="Roman V.A."/>
            <person name="Bojanowski C."/>
            <person name="Crable B.R."/>
            <person name="Wagner D.N."/>
            <person name="Hung C.S."/>
            <person name="Nadeau L.J."/>
            <person name="Schratz L."/>
            <person name="Haridas S."/>
            <person name="Pangilinan J."/>
            <person name="Lipzen A."/>
            <person name="Na H."/>
            <person name="Yan M."/>
            <person name="Ng V."/>
            <person name="Grigoriev I.V."/>
            <person name="Spatafora J.W."/>
            <person name="Barlow D."/>
            <person name="Biffinger J."/>
            <person name="Kelley-Loughnane N."/>
            <person name="Varaljay V.A."/>
            <person name="Crookes-Goodson W.J."/>
        </authorList>
    </citation>
    <scope>NUCLEOTIDE SEQUENCE</scope>
    <source>
        <strain evidence="2">5307AH</strain>
    </source>
</reference>
<name>A0AAD9FJ02_PAPLA</name>
<accession>A0AAD9FJ02</accession>
<dbReference type="AlphaFoldDB" id="A0AAD9FJ02"/>
<sequence>MTKKSSWRNIFKTLGAGTGSRTRATGQAPASGDERTGSESAGFTAIQQRFVREPPLTRTTFYTRARIWGGEQRRTGDALEQEHFAGFYPGKFDDRGPALWFRPTNSKTDELHVAVEHTARTPSLLLLLHQRPDPWLASIWRANEETKAIHLTSLYTTDPVDTKRSGDPTWQSLLRMPAVRRDFQITYLDENTVIGMFGEEEYRLVGKGTFILSGDRHSLEPTRLKVDWLPEQGEVGTG</sequence>
<evidence type="ECO:0000313" key="3">
    <source>
        <dbReference type="Proteomes" id="UP001182556"/>
    </source>
</evidence>
<feature type="compositionally biased region" description="Low complexity" evidence="1">
    <location>
        <begin position="13"/>
        <end position="26"/>
    </location>
</feature>
<gene>
    <name evidence="2" type="ORF">DB88DRAFT_502098</name>
</gene>
<proteinExistence type="predicted"/>